<dbReference type="SUPFAM" id="SSF52833">
    <property type="entry name" value="Thioredoxin-like"/>
    <property type="match status" value="1"/>
</dbReference>
<dbReference type="eggNOG" id="KOG0855">
    <property type="taxonomic scope" value="Eukaryota"/>
</dbReference>
<dbReference type="GO" id="GO:0034599">
    <property type="term" value="P:cellular response to oxidative stress"/>
    <property type="evidence" value="ECO:0007669"/>
    <property type="project" value="TreeGrafter"/>
</dbReference>
<dbReference type="InParanoid" id="E1Z5Q3"/>
<evidence type="ECO:0000256" key="5">
    <source>
        <dbReference type="ARBA" id="ARBA00023002"/>
    </source>
</evidence>
<keyword evidence="6" id="KW-1015">Disulfide bond</keyword>
<feature type="region of interest" description="Disordered" evidence="12">
    <location>
        <begin position="1"/>
        <end position="28"/>
    </location>
</feature>
<evidence type="ECO:0000256" key="2">
    <source>
        <dbReference type="ARBA" id="ARBA00013017"/>
    </source>
</evidence>
<dbReference type="EC" id="1.11.1.24" evidence="2"/>
<evidence type="ECO:0000256" key="8">
    <source>
        <dbReference type="ARBA" id="ARBA00032824"/>
    </source>
</evidence>
<evidence type="ECO:0000256" key="7">
    <source>
        <dbReference type="ARBA" id="ARBA00023284"/>
    </source>
</evidence>
<evidence type="ECO:0000259" key="13">
    <source>
        <dbReference type="PROSITE" id="PS51352"/>
    </source>
</evidence>
<comment type="catalytic activity">
    <reaction evidence="11">
        <text>a hydroperoxide + [thioredoxin]-dithiol = an alcohol + [thioredoxin]-disulfide + H2O</text>
        <dbReference type="Rhea" id="RHEA:62620"/>
        <dbReference type="Rhea" id="RHEA-COMP:10698"/>
        <dbReference type="Rhea" id="RHEA-COMP:10700"/>
        <dbReference type="ChEBI" id="CHEBI:15377"/>
        <dbReference type="ChEBI" id="CHEBI:29950"/>
        <dbReference type="ChEBI" id="CHEBI:30879"/>
        <dbReference type="ChEBI" id="CHEBI:35924"/>
        <dbReference type="ChEBI" id="CHEBI:50058"/>
        <dbReference type="EC" id="1.11.1.24"/>
    </reaction>
</comment>
<protein>
    <recommendedName>
        <fullName evidence="2">thioredoxin-dependent peroxiredoxin</fullName>
        <ecNumber evidence="2">1.11.1.24</ecNumber>
    </recommendedName>
    <alternativeName>
        <fullName evidence="8">Thioredoxin peroxidase</fullName>
    </alternativeName>
    <alternativeName>
        <fullName evidence="10">Thioredoxin-dependent peroxiredoxin Q</fullName>
    </alternativeName>
</protein>
<dbReference type="KEGG" id="cvr:CHLNCDRAFT_50289"/>
<proteinExistence type="inferred from homology"/>
<organism evidence="15">
    <name type="scientific">Chlorella variabilis</name>
    <name type="common">Green alga</name>
    <dbReference type="NCBI Taxonomy" id="554065"/>
    <lineage>
        <taxon>Eukaryota</taxon>
        <taxon>Viridiplantae</taxon>
        <taxon>Chlorophyta</taxon>
        <taxon>core chlorophytes</taxon>
        <taxon>Trebouxiophyceae</taxon>
        <taxon>Chlorellales</taxon>
        <taxon>Chlorellaceae</taxon>
        <taxon>Chlorella clade</taxon>
        <taxon>Chlorella</taxon>
    </lineage>
</organism>
<dbReference type="Pfam" id="PF00578">
    <property type="entry name" value="AhpC-TSA"/>
    <property type="match status" value="1"/>
</dbReference>
<evidence type="ECO:0000256" key="9">
    <source>
        <dbReference type="ARBA" id="ARBA00038489"/>
    </source>
</evidence>
<evidence type="ECO:0000313" key="14">
    <source>
        <dbReference type="EMBL" id="EFN58795.1"/>
    </source>
</evidence>
<keyword evidence="5" id="KW-0560">Oxidoreductase</keyword>
<gene>
    <name evidence="14" type="ORF">CHLNCDRAFT_50289</name>
</gene>
<dbReference type="Gene3D" id="3.40.30.10">
    <property type="entry name" value="Glutaredoxin"/>
    <property type="match status" value="1"/>
</dbReference>
<dbReference type="OrthoDB" id="338622at2759"/>
<accession>E1Z5Q3</accession>
<evidence type="ECO:0000256" key="1">
    <source>
        <dbReference type="ARBA" id="ARBA00004456"/>
    </source>
</evidence>
<dbReference type="GeneID" id="17358162"/>
<dbReference type="EMBL" id="GL433837">
    <property type="protein sequence ID" value="EFN58795.1"/>
    <property type="molecule type" value="Genomic_DNA"/>
</dbReference>
<dbReference type="OMA" id="SHWIFAD"/>
<feature type="domain" description="Thioredoxin" evidence="13">
    <location>
        <begin position="28"/>
        <end position="155"/>
    </location>
</feature>
<dbReference type="InterPro" id="IPR050924">
    <property type="entry name" value="Peroxiredoxin_BCP/PrxQ"/>
</dbReference>
<evidence type="ECO:0000256" key="4">
    <source>
        <dbReference type="ARBA" id="ARBA00022862"/>
    </source>
</evidence>
<dbReference type="PROSITE" id="PS51352">
    <property type="entry name" value="THIOREDOXIN_2"/>
    <property type="match status" value="1"/>
</dbReference>
<dbReference type="Proteomes" id="UP000008141">
    <property type="component" value="Unassembled WGS sequence"/>
</dbReference>
<evidence type="ECO:0000256" key="6">
    <source>
        <dbReference type="ARBA" id="ARBA00023157"/>
    </source>
</evidence>
<dbReference type="CDD" id="cd03017">
    <property type="entry name" value="PRX_BCP"/>
    <property type="match status" value="1"/>
</dbReference>
<comment type="subcellular location">
    <subcellularLocation>
        <location evidence="1">Plastid</location>
        <location evidence="1">Chloroplast thylakoid lumen</location>
    </subcellularLocation>
</comment>
<evidence type="ECO:0000256" key="12">
    <source>
        <dbReference type="SAM" id="MobiDB-lite"/>
    </source>
</evidence>
<dbReference type="GO" id="GO:0008379">
    <property type="term" value="F:thioredoxin peroxidase activity"/>
    <property type="evidence" value="ECO:0007669"/>
    <property type="project" value="TreeGrafter"/>
</dbReference>
<comment type="similarity">
    <text evidence="9">Belongs to the peroxiredoxin family. BCP/PrxQ subfamily.</text>
</comment>
<dbReference type="AlphaFoldDB" id="E1Z5Q3"/>
<sequence length="156" mass="16648">MAPKRKSTDKTAAPEPAAKKGKAKSGTLAVGDTVPSSLLLREDDTEVQLLDLVKDKGIVVFMYPRANTGGCTKQACGFRDRVEEFTAAGFDVYGMSFDKPKSQLLKAFGALKAAKSILRSHVVIAKGGKLLDIKNGISPGDSYAEAADFCAKHKQK</sequence>
<dbReference type="InterPro" id="IPR013766">
    <property type="entry name" value="Thioredoxin_domain"/>
</dbReference>
<dbReference type="PANTHER" id="PTHR42801:SF23">
    <property type="entry name" value="PEROXIREDOXIN DOT5"/>
    <property type="match status" value="1"/>
</dbReference>
<evidence type="ECO:0000256" key="10">
    <source>
        <dbReference type="ARBA" id="ARBA00042163"/>
    </source>
</evidence>
<evidence type="ECO:0000256" key="11">
    <source>
        <dbReference type="ARBA" id="ARBA00049091"/>
    </source>
</evidence>
<evidence type="ECO:0000313" key="15">
    <source>
        <dbReference type="Proteomes" id="UP000008141"/>
    </source>
</evidence>
<dbReference type="STRING" id="554065.E1Z5Q3"/>
<dbReference type="RefSeq" id="XP_005850897.1">
    <property type="nucleotide sequence ID" value="XM_005850835.1"/>
</dbReference>
<keyword evidence="4" id="KW-0049">Antioxidant</keyword>
<reference evidence="14 15" key="1">
    <citation type="journal article" date="2010" name="Plant Cell">
        <title>The Chlorella variabilis NC64A genome reveals adaptation to photosymbiosis, coevolution with viruses, and cryptic sex.</title>
        <authorList>
            <person name="Blanc G."/>
            <person name="Duncan G."/>
            <person name="Agarkova I."/>
            <person name="Borodovsky M."/>
            <person name="Gurnon J."/>
            <person name="Kuo A."/>
            <person name="Lindquist E."/>
            <person name="Lucas S."/>
            <person name="Pangilinan J."/>
            <person name="Polle J."/>
            <person name="Salamov A."/>
            <person name="Terry A."/>
            <person name="Yamada T."/>
            <person name="Dunigan D.D."/>
            <person name="Grigoriev I.V."/>
            <person name="Claverie J.M."/>
            <person name="Van Etten J.L."/>
        </authorList>
    </citation>
    <scope>NUCLEOTIDE SEQUENCE [LARGE SCALE GENOMIC DNA]</scope>
    <source>
        <strain evidence="14 15">NC64A</strain>
    </source>
</reference>
<dbReference type="GO" id="GO:0009543">
    <property type="term" value="C:chloroplast thylakoid lumen"/>
    <property type="evidence" value="ECO:0007669"/>
    <property type="project" value="UniProtKB-SubCell"/>
</dbReference>
<dbReference type="GO" id="GO:0045454">
    <property type="term" value="P:cell redox homeostasis"/>
    <property type="evidence" value="ECO:0007669"/>
    <property type="project" value="TreeGrafter"/>
</dbReference>
<keyword evidence="3" id="KW-0575">Peroxidase</keyword>
<keyword evidence="7" id="KW-0676">Redox-active center</keyword>
<dbReference type="InterPro" id="IPR036249">
    <property type="entry name" value="Thioredoxin-like_sf"/>
</dbReference>
<name>E1Z5Q3_CHLVA</name>
<evidence type="ECO:0000256" key="3">
    <source>
        <dbReference type="ARBA" id="ARBA00022559"/>
    </source>
</evidence>
<dbReference type="PANTHER" id="PTHR42801">
    <property type="entry name" value="THIOREDOXIN-DEPENDENT PEROXIDE REDUCTASE"/>
    <property type="match status" value="1"/>
</dbReference>
<dbReference type="InterPro" id="IPR000866">
    <property type="entry name" value="AhpC/TSA"/>
</dbReference>
<keyword evidence="15" id="KW-1185">Reference proteome</keyword>